<comment type="caution">
    <text evidence="2">The sequence shown here is derived from an EMBL/GenBank/DDBJ whole genome shotgun (WGS) entry which is preliminary data.</text>
</comment>
<name>A0A5B7F1Z9_PORTR</name>
<evidence type="ECO:0000256" key="1">
    <source>
        <dbReference type="SAM" id="MobiDB-lite"/>
    </source>
</evidence>
<keyword evidence="3" id="KW-1185">Reference proteome</keyword>
<dbReference type="EMBL" id="VSRR010004346">
    <property type="protein sequence ID" value="MPC39376.1"/>
    <property type="molecule type" value="Genomic_DNA"/>
</dbReference>
<evidence type="ECO:0000313" key="2">
    <source>
        <dbReference type="EMBL" id="MPC39376.1"/>
    </source>
</evidence>
<protein>
    <submittedName>
        <fullName evidence="2">Uncharacterized protein</fullName>
    </submittedName>
</protein>
<gene>
    <name evidence="2" type="ORF">E2C01_032911</name>
</gene>
<feature type="compositionally biased region" description="Basic residues" evidence="1">
    <location>
        <begin position="23"/>
        <end position="41"/>
    </location>
</feature>
<reference evidence="2 3" key="1">
    <citation type="submission" date="2019-05" db="EMBL/GenBank/DDBJ databases">
        <title>Another draft genome of Portunus trituberculatus and its Hox gene families provides insights of decapod evolution.</title>
        <authorList>
            <person name="Jeong J.-H."/>
            <person name="Song I."/>
            <person name="Kim S."/>
            <person name="Choi T."/>
            <person name="Kim D."/>
            <person name="Ryu S."/>
            <person name="Kim W."/>
        </authorList>
    </citation>
    <scope>NUCLEOTIDE SEQUENCE [LARGE SCALE GENOMIC DNA]</scope>
    <source>
        <tissue evidence="2">Muscle</tissue>
    </source>
</reference>
<organism evidence="2 3">
    <name type="scientific">Portunus trituberculatus</name>
    <name type="common">Swimming crab</name>
    <name type="synonym">Neptunus trituberculatus</name>
    <dbReference type="NCBI Taxonomy" id="210409"/>
    <lineage>
        <taxon>Eukaryota</taxon>
        <taxon>Metazoa</taxon>
        <taxon>Ecdysozoa</taxon>
        <taxon>Arthropoda</taxon>
        <taxon>Crustacea</taxon>
        <taxon>Multicrustacea</taxon>
        <taxon>Malacostraca</taxon>
        <taxon>Eumalacostraca</taxon>
        <taxon>Eucarida</taxon>
        <taxon>Decapoda</taxon>
        <taxon>Pleocyemata</taxon>
        <taxon>Brachyura</taxon>
        <taxon>Eubrachyura</taxon>
        <taxon>Portunoidea</taxon>
        <taxon>Portunidae</taxon>
        <taxon>Portuninae</taxon>
        <taxon>Portunus</taxon>
    </lineage>
</organism>
<feature type="compositionally biased region" description="Basic and acidic residues" evidence="1">
    <location>
        <begin position="11"/>
        <end position="22"/>
    </location>
</feature>
<dbReference type="AlphaFoldDB" id="A0A5B7F1Z9"/>
<dbReference type="Proteomes" id="UP000324222">
    <property type="component" value="Unassembled WGS sequence"/>
</dbReference>
<proteinExistence type="predicted"/>
<evidence type="ECO:0000313" key="3">
    <source>
        <dbReference type="Proteomes" id="UP000324222"/>
    </source>
</evidence>
<feature type="compositionally biased region" description="Basic residues" evidence="1">
    <location>
        <begin position="1"/>
        <end position="10"/>
    </location>
</feature>
<feature type="region of interest" description="Disordered" evidence="1">
    <location>
        <begin position="1"/>
        <end position="68"/>
    </location>
</feature>
<sequence length="68" mass="7993">MRKERRRHCSNHPEEREKGEKRRLLRKEKKRMTGKRQRARAPGKDGSNGLKTLAVGRHATETLHPRPS</sequence>
<feature type="compositionally biased region" description="Basic and acidic residues" evidence="1">
    <location>
        <begin position="58"/>
        <end position="68"/>
    </location>
</feature>
<accession>A0A5B7F1Z9</accession>